<dbReference type="Pfam" id="PF04082">
    <property type="entry name" value="Fungal_trans"/>
    <property type="match status" value="1"/>
</dbReference>
<dbReference type="AlphaFoldDB" id="A0A9W9K1P3"/>
<dbReference type="InterPro" id="IPR050797">
    <property type="entry name" value="Carb_Metab_Trans_Reg"/>
</dbReference>
<keyword evidence="2" id="KW-0805">Transcription regulation</keyword>
<dbReference type="GO" id="GO:0006351">
    <property type="term" value="P:DNA-templated transcription"/>
    <property type="evidence" value="ECO:0007669"/>
    <property type="project" value="InterPro"/>
</dbReference>
<evidence type="ECO:0000256" key="2">
    <source>
        <dbReference type="ARBA" id="ARBA00023015"/>
    </source>
</evidence>
<dbReference type="EMBL" id="JAPQKH010000007">
    <property type="protein sequence ID" value="KAJ5088847.1"/>
    <property type="molecule type" value="Genomic_DNA"/>
</dbReference>
<dbReference type="PROSITE" id="PS50048">
    <property type="entry name" value="ZN2_CY6_FUNGAL_2"/>
    <property type="match status" value="1"/>
</dbReference>
<dbReference type="CDD" id="cd12148">
    <property type="entry name" value="fungal_TF_MHR"/>
    <property type="match status" value="1"/>
</dbReference>
<evidence type="ECO:0000313" key="8">
    <source>
        <dbReference type="Proteomes" id="UP001149165"/>
    </source>
</evidence>
<dbReference type="GO" id="GO:0008270">
    <property type="term" value="F:zinc ion binding"/>
    <property type="evidence" value="ECO:0007669"/>
    <property type="project" value="InterPro"/>
</dbReference>
<keyword evidence="1" id="KW-0479">Metal-binding</keyword>
<evidence type="ECO:0000256" key="3">
    <source>
        <dbReference type="ARBA" id="ARBA00023125"/>
    </source>
</evidence>
<dbReference type="PANTHER" id="PTHR31668">
    <property type="entry name" value="GLUCOSE TRANSPORT TRANSCRIPTION REGULATOR RGT1-RELATED-RELATED"/>
    <property type="match status" value="1"/>
</dbReference>
<evidence type="ECO:0000256" key="5">
    <source>
        <dbReference type="ARBA" id="ARBA00023242"/>
    </source>
</evidence>
<organism evidence="7 8">
    <name type="scientific">Penicillium angulare</name>
    <dbReference type="NCBI Taxonomy" id="116970"/>
    <lineage>
        <taxon>Eukaryota</taxon>
        <taxon>Fungi</taxon>
        <taxon>Dikarya</taxon>
        <taxon>Ascomycota</taxon>
        <taxon>Pezizomycotina</taxon>
        <taxon>Eurotiomycetes</taxon>
        <taxon>Eurotiomycetidae</taxon>
        <taxon>Eurotiales</taxon>
        <taxon>Aspergillaceae</taxon>
        <taxon>Penicillium</taxon>
    </lineage>
</organism>
<gene>
    <name evidence="7" type="ORF">N7456_012463</name>
</gene>
<dbReference type="GO" id="GO:0003677">
    <property type="term" value="F:DNA binding"/>
    <property type="evidence" value="ECO:0007669"/>
    <property type="project" value="UniProtKB-KW"/>
</dbReference>
<dbReference type="InterPro" id="IPR001138">
    <property type="entry name" value="Zn2Cys6_DnaBD"/>
</dbReference>
<evidence type="ECO:0000256" key="1">
    <source>
        <dbReference type="ARBA" id="ARBA00022723"/>
    </source>
</evidence>
<protein>
    <submittedName>
        <fullName evidence="7">Transcriptional regulator family: Fungal Specific TF</fullName>
    </submittedName>
</protein>
<comment type="caution">
    <text evidence="7">The sequence shown here is derived from an EMBL/GenBank/DDBJ whole genome shotgun (WGS) entry which is preliminary data.</text>
</comment>
<keyword evidence="3" id="KW-0238">DNA-binding</keyword>
<sequence length="662" mass="74856">MSDKARKFMSKRNRACDSCRAKKAACRIDSAPPCYLCTLHRKECTFVQQTNRPRKPAKLPIESRQGHGILPASISEEAIAPIENDPTSFNNLVPIDSSILPQLSHDSTGLEYFFQEDSPPSELFCDDPRPTGFTPNNFACPSSPGILLPQSNADKIPENASSDENIRLDAGEMMPLLLGSSGDMDPLLLQHYQYDPTGNFRFKSLGIQSVGNGGYFTQFLLSPPSIFTSSREETGCDSWSPDSRRGELESIVPEEIGRRLINLFQRIVVPHYPIFNLSDPLEPGKSPSHLLASAYLLAGPFANFDERLCIELAYEKPPVKTLLKIINDVLAYEMYMPTISTVQTMILLLIRPSANPIVQDSSFKWTQLSTLIGCAHSLGLHLDPMTWKISSSEICQRRRLSYCIYTIQKWLALTLGRPPILNSEAWEVRTLSSDDRIDSGLHSEEWSHLMKGIQLESLLDPVLQLYTTSWLKTVGVEASSMRSPLERDSCGKIGHILEMHYHYIHLTIIRAMLRPFLVTPMDEILPSEYFVLRSQVREQAKACTSAFVDFVHKLSSNDREIFWPTWSGTISSSISFQILLMAITSLDVEESSFYWDSLQRLRRDMRLQADALPHLRLGLLRIDSIFWKGVHTVFRLDDHVRRAYFETTERLSGTGRVYATPA</sequence>
<dbReference type="InterPro" id="IPR007219">
    <property type="entry name" value="XnlR_reg_dom"/>
</dbReference>
<reference evidence="7" key="1">
    <citation type="submission" date="2022-11" db="EMBL/GenBank/DDBJ databases">
        <authorList>
            <person name="Petersen C."/>
        </authorList>
    </citation>
    <scope>NUCLEOTIDE SEQUENCE</scope>
    <source>
        <strain evidence="7">IBT 30069</strain>
    </source>
</reference>
<evidence type="ECO:0000256" key="4">
    <source>
        <dbReference type="ARBA" id="ARBA00023163"/>
    </source>
</evidence>
<keyword evidence="4" id="KW-0804">Transcription</keyword>
<dbReference type="PROSITE" id="PS00463">
    <property type="entry name" value="ZN2_CY6_FUNGAL_1"/>
    <property type="match status" value="1"/>
</dbReference>
<accession>A0A9W9K1P3</accession>
<name>A0A9W9K1P3_9EURO</name>
<dbReference type="Gene3D" id="4.10.240.10">
    <property type="entry name" value="Zn(2)-C6 fungal-type DNA-binding domain"/>
    <property type="match status" value="1"/>
</dbReference>
<dbReference type="GO" id="GO:0000981">
    <property type="term" value="F:DNA-binding transcription factor activity, RNA polymerase II-specific"/>
    <property type="evidence" value="ECO:0007669"/>
    <property type="project" value="InterPro"/>
</dbReference>
<dbReference type="GO" id="GO:0001080">
    <property type="term" value="P:nitrogen catabolite activation of transcription from RNA polymerase II promoter"/>
    <property type="evidence" value="ECO:0007669"/>
    <property type="project" value="TreeGrafter"/>
</dbReference>
<dbReference type="CDD" id="cd00067">
    <property type="entry name" value="GAL4"/>
    <property type="match status" value="1"/>
</dbReference>
<reference evidence="7" key="2">
    <citation type="journal article" date="2023" name="IMA Fungus">
        <title>Comparative genomic study of the Penicillium genus elucidates a diverse pangenome and 15 lateral gene transfer events.</title>
        <authorList>
            <person name="Petersen C."/>
            <person name="Sorensen T."/>
            <person name="Nielsen M.R."/>
            <person name="Sondergaard T.E."/>
            <person name="Sorensen J.L."/>
            <person name="Fitzpatrick D.A."/>
            <person name="Frisvad J.C."/>
            <person name="Nielsen K.L."/>
        </authorList>
    </citation>
    <scope>NUCLEOTIDE SEQUENCE</scope>
    <source>
        <strain evidence="7">IBT 30069</strain>
    </source>
</reference>
<keyword evidence="5" id="KW-0539">Nucleus</keyword>
<evidence type="ECO:0000313" key="7">
    <source>
        <dbReference type="EMBL" id="KAJ5088847.1"/>
    </source>
</evidence>
<dbReference type="PANTHER" id="PTHR31668:SF4">
    <property type="entry name" value="TRANSCRIPTIONAL ACTIVATOR PROTEIN DAL81"/>
    <property type="match status" value="1"/>
</dbReference>
<dbReference type="Proteomes" id="UP001149165">
    <property type="component" value="Unassembled WGS sequence"/>
</dbReference>
<evidence type="ECO:0000259" key="6">
    <source>
        <dbReference type="PROSITE" id="PS50048"/>
    </source>
</evidence>
<dbReference type="InterPro" id="IPR036864">
    <property type="entry name" value="Zn2-C6_fun-type_DNA-bd_sf"/>
</dbReference>
<feature type="domain" description="Zn(2)-C6 fungal-type" evidence="6">
    <location>
        <begin position="15"/>
        <end position="46"/>
    </location>
</feature>
<dbReference type="OrthoDB" id="3034343at2759"/>
<proteinExistence type="predicted"/>
<dbReference type="SUPFAM" id="SSF57701">
    <property type="entry name" value="Zn2/Cys6 DNA-binding domain"/>
    <property type="match status" value="1"/>
</dbReference>
<keyword evidence="8" id="KW-1185">Reference proteome</keyword>
<dbReference type="GO" id="GO:0005634">
    <property type="term" value="C:nucleus"/>
    <property type="evidence" value="ECO:0007669"/>
    <property type="project" value="TreeGrafter"/>
</dbReference>